<keyword evidence="4" id="KW-1185">Reference proteome</keyword>
<dbReference type="EMBL" id="CAUJNA010001158">
    <property type="protein sequence ID" value="CAJ1384820.1"/>
    <property type="molecule type" value="Genomic_DNA"/>
</dbReference>
<sequence length="101" mass="11029">ATGERLREAQHINRSLSALADVVVAKEKGVPHVPYRNSKLTHLLQDALGGQQNSRTVIIIALPPTRSSLGETLHSLQLSARLNSLRGCPIGVRKTESYRPI</sequence>
<evidence type="ECO:0000259" key="2">
    <source>
        <dbReference type="PROSITE" id="PS50067"/>
    </source>
</evidence>
<dbReference type="PANTHER" id="PTHR47972">
    <property type="entry name" value="KINESIN-LIKE PROTEIN KLP-3"/>
    <property type="match status" value="1"/>
</dbReference>
<dbReference type="GO" id="GO:0008017">
    <property type="term" value="F:microtubule binding"/>
    <property type="evidence" value="ECO:0007669"/>
    <property type="project" value="InterPro"/>
</dbReference>
<dbReference type="InterPro" id="IPR001752">
    <property type="entry name" value="Kinesin_motor_dom"/>
</dbReference>
<evidence type="ECO:0000313" key="4">
    <source>
        <dbReference type="Proteomes" id="UP001178507"/>
    </source>
</evidence>
<accession>A0AA36IDP6</accession>
<dbReference type="GO" id="GO:0015630">
    <property type="term" value="C:microtubule cytoskeleton"/>
    <property type="evidence" value="ECO:0007669"/>
    <property type="project" value="TreeGrafter"/>
</dbReference>
<dbReference type="InterPro" id="IPR027640">
    <property type="entry name" value="Kinesin-like_fam"/>
</dbReference>
<evidence type="ECO:0000256" key="1">
    <source>
        <dbReference type="PROSITE-ProRule" id="PRU00283"/>
    </source>
</evidence>
<dbReference type="PROSITE" id="PS50067">
    <property type="entry name" value="KINESIN_MOTOR_2"/>
    <property type="match status" value="1"/>
</dbReference>
<dbReference type="InterPro" id="IPR027417">
    <property type="entry name" value="P-loop_NTPase"/>
</dbReference>
<comment type="similarity">
    <text evidence="1">Belongs to the TRAFAC class myosin-kinesin ATPase superfamily. Kinesin family.</text>
</comment>
<dbReference type="GO" id="GO:0003777">
    <property type="term" value="F:microtubule motor activity"/>
    <property type="evidence" value="ECO:0007669"/>
    <property type="project" value="InterPro"/>
</dbReference>
<dbReference type="PANTHER" id="PTHR47972:SF28">
    <property type="entry name" value="KINESIN-LIKE PROTEIN KLP-3"/>
    <property type="match status" value="1"/>
</dbReference>
<dbReference type="GO" id="GO:0005524">
    <property type="term" value="F:ATP binding"/>
    <property type="evidence" value="ECO:0007669"/>
    <property type="project" value="InterPro"/>
</dbReference>
<dbReference type="SUPFAM" id="SSF52540">
    <property type="entry name" value="P-loop containing nucleoside triphosphate hydrolases"/>
    <property type="match status" value="1"/>
</dbReference>
<feature type="non-terminal residue" evidence="3">
    <location>
        <position position="1"/>
    </location>
</feature>
<organism evidence="3 4">
    <name type="scientific">Effrenium voratum</name>
    <dbReference type="NCBI Taxonomy" id="2562239"/>
    <lineage>
        <taxon>Eukaryota</taxon>
        <taxon>Sar</taxon>
        <taxon>Alveolata</taxon>
        <taxon>Dinophyceae</taxon>
        <taxon>Suessiales</taxon>
        <taxon>Symbiodiniaceae</taxon>
        <taxon>Effrenium</taxon>
    </lineage>
</organism>
<dbReference type="InterPro" id="IPR036961">
    <property type="entry name" value="Kinesin_motor_dom_sf"/>
</dbReference>
<gene>
    <name evidence="3" type="ORF">EVOR1521_LOCUS11595</name>
</gene>
<proteinExistence type="inferred from homology"/>
<dbReference type="GO" id="GO:0007018">
    <property type="term" value="P:microtubule-based movement"/>
    <property type="evidence" value="ECO:0007669"/>
    <property type="project" value="InterPro"/>
</dbReference>
<feature type="domain" description="Kinesin motor" evidence="2">
    <location>
        <begin position="1"/>
        <end position="85"/>
    </location>
</feature>
<protein>
    <recommendedName>
        <fullName evidence="2">Kinesin motor domain-containing protein</fullName>
    </recommendedName>
</protein>
<dbReference type="Pfam" id="PF00225">
    <property type="entry name" value="Kinesin"/>
    <property type="match status" value="1"/>
</dbReference>
<dbReference type="Gene3D" id="3.40.850.10">
    <property type="entry name" value="Kinesin motor domain"/>
    <property type="match status" value="1"/>
</dbReference>
<evidence type="ECO:0000313" key="3">
    <source>
        <dbReference type="EMBL" id="CAJ1384820.1"/>
    </source>
</evidence>
<comment type="caution">
    <text evidence="1">Lacks conserved residue(s) required for the propagation of feature annotation.</text>
</comment>
<name>A0AA36IDP6_9DINO</name>
<comment type="caution">
    <text evidence="3">The sequence shown here is derived from an EMBL/GenBank/DDBJ whole genome shotgun (WGS) entry which is preliminary data.</text>
</comment>
<dbReference type="Proteomes" id="UP001178507">
    <property type="component" value="Unassembled WGS sequence"/>
</dbReference>
<reference evidence="3" key="1">
    <citation type="submission" date="2023-08" db="EMBL/GenBank/DDBJ databases">
        <authorList>
            <person name="Chen Y."/>
            <person name="Shah S."/>
            <person name="Dougan E. K."/>
            <person name="Thang M."/>
            <person name="Chan C."/>
        </authorList>
    </citation>
    <scope>NUCLEOTIDE SEQUENCE</scope>
</reference>
<dbReference type="AlphaFoldDB" id="A0AA36IDP6"/>